<keyword evidence="7" id="KW-1185">Reference proteome</keyword>
<evidence type="ECO:0000256" key="3">
    <source>
        <dbReference type="ARBA" id="ARBA00023315"/>
    </source>
</evidence>
<dbReference type="PANTHER" id="PTHR32268:SF11">
    <property type="entry name" value="HOMOSERINE O-ACETYLTRANSFERASE"/>
    <property type="match status" value="1"/>
</dbReference>
<evidence type="ECO:0000256" key="1">
    <source>
        <dbReference type="ARBA" id="ARBA00022679"/>
    </source>
</evidence>
<feature type="binding site" evidence="4">
    <location>
        <position position="356"/>
    </location>
    <ligand>
        <name>substrate</name>
    </ligand>
</feature>
<comment type="subcellular location">
    <subcellularLocation>
        <location evidence="4">Cytoplasm</location>
    </subcellularLocation>
</comment>
<dbReference type="EC" id="2.3.1.46" evidence="4"/>
<comment type="subunit">
    <text evidence="4">Homodimer.</text>
</comment>
<dbReference type="EMBL" id="BAABBP010000003">
    <property type="protein sequence ID" value="GAA3984575.1"/>
    <property type="molecule type" value="Genomic_DNA"/>
</dbReference>
<feature type="binding site" evidence="4">
    <location>
        <position position="219"/>
    </location>
    <ligand>
        <name>substrate</name>
    </ligand>
</feature>
<comment type="caution">
    <text evidence="4">Lacks conserved residue(s) required for the propagation of feature annotation.</text>
</comment>
<dbReference type="Gene3D" id="1.10.1740.110">
    <property type="match status" value="1"/>
</dbReference>
<keyword evidence="1 4" id="KW-0808">Transferase</keyword>
<evidence type="ECO:0000256" key="2">
    <source>
        <dbReference type="ARBA" id="ARBA00023167"/>
    </source>
</evidence>
<keyword evidence="4" id="KW-0963">Cytoplasm</keyword>
<proteinExistence type="inferred from homology"/>
<dbReference type="InterPro" id="IPR008220">
    <property type="entry name" value="HAT_MetX-like"/>
</dbReference>
<dbReference type="PANTHER" id="PTHR32268">
    <property type="entry name" value="HOMOSERINE O-ACETYLTRANSFERASE"/>
    <property type="match status" value="1"/>
</dbReference>
<reference evidence="7" key="1">
    <citation type="journal article" date="2019" name="Int. J. Syst. Evol. Microbiol.">
        <title>The Global Catalogue of Microorganisms (GCM) 10K type strain sequencing project: providing services to taxonomists for standard genome sequencing and annotation.</title>
        <authorList>
            <consortium name="The Broad Institute Genomics Platform"/>
            <consortium name="The Broad Institute Genome Sequencing Center for Infectious Disease"/>
            <person name="Wu L."/>
            <person name="Ma J."/>
        </authorList>
    </citation>
    <scope>NUCLEOTIDE SEQUENCE [LARGE SCALE GENOMIC DNA]</scope>
    <source>
        <strain evidence="7">JCM 17561</strain>
    </source>
</reference>
<comment type="pathway">
    <text evidence="4">Amino-acid biosynthesis; L-methionine biosynthesis via de novo pathway; O-succinyl-L-homoserine from L-homoserine: step 1/1.</text>
</comment>
<keyword evidence="2 4" id="KW-0486">Methionine biosynthesis</keyword>
<comment type="caution">
    <text evidence="6">The sequence shown here is derived from an EMBL/GenBank/DDBJ whole genome shotgun (WGS) entry which is preliminary data.</text>
</comment>
<comment type="function">
    <text evidence="4">Transfers a succinyl group from succinyl-CoA to L-homoserine, forming succinyl-L-homoserine.</text>
</comment>
<feature type="active site" evidence="4">
    <location>
        <position position="355"/>
    </location>
</feature>
<keyword evidence="3 4" id="KW-0012">Acyltransferase</keyword>
<sequence>MSFIATPQTMHFAGALPLQSGAQLRDYQLSYETYGQLNADKSNAVLVCHALNASHHVAGVYEGQPRSEGWWNNMIGPGKSVDTNRFFVIGINNPGSCFGSTGPMDANPDTGEVYGADFPVMTVEDWVSAQARLLDGLGIVQLAAVMGGSLGGMQALSWTLQYPERVRHAVVVASAPNLSAENIAFNEVARRAIVTDPDFHGGHFYRHGVIPKRGLRIARMIGHITYLSDDVMNEKFGRELRSAVDGIAREGYHYSTQDIEFQIESYLRYQGDKFSEYFDANTYLLITRALDYFDPARAHGGDLTRALAVARAKFLLVSFSTDWRFSPRRSREIVHALLENRRDVSYAEIDAPHGHDAFLLDDPRYLGVVGAYFDGIADESTKEQQQ</sequence>
<feature type="active site" description="Nucleophile" evidence="4">
    <location>
        <position position="149"/>
    </location>
</feature>
<evidence type="ECO:0000313" key="6">
    <source>
        <dbReference type="EMBL" id="GAA3984575.1"/>
    </source>
</evidence>
<dbReference type="Pfam" id="PF00561">
    <property type="entry name" value="Abhydrolase_1"/>
    <property type="match status" value="1"/>
</dbReference>
<organism evidence="6 7">
    <name type="scientific">Comamonas faecalis</name>
    <dbReference type="NCBI Taxonomy" id="1387849"/>
    <lineage>
        <taxon>Bacteria</taxon>
        <taxon>Pseudomonadati</taxon>
        <taxon>Pseudomonadota</taxon>
        <taxon>Betaproteobacteria</taxon>
        <taxon>Burkholderiales</taxon>
        <taxon>Comamonadaceae</taxon>
        <taxon>Comamonas</taxon>
    </lineage>
</organism>
<dbReference type="RefSeq" id="WP_103045725.1">
    <property type="nucleotide sequence ID" value="NZ_BAABBP010000003.1"/>
</dbReference>
<accession>A0ABP7QLD3</accession>
<dbReference type="NCBIfam" id="TIGR01392">
    <property type="entry name" value="homoserO_Ac_trn"/>
    <property type="match status" value="1"/>
</dbReference>
<dbReference type="SUPFAM" id="SSF53474">
    <property type="entry name" value="alpha/beta-Hydrolases"/>
    <property type="match status" value="1"/>
</dbReference>
<dbReference type="PIRSF" id="PIRSF000443">
    <property type="entry name" value="Homoser_Ac_trans"/>
    <property type="match status" value="1"/>
</dbReference>
<dbReference type="Gene3D" id="3.40.50.1820">
    <property type="entry name" value="alpha/beta hydrolase"/>
    <property type="match status" value="1"/>
</dbReference>
<dbReference type="InterPro" id="IPR029058">
    <property type="entry name" value="AB_hydrolase_fold"/>
</dbReference>
<name>A0ABP7QLD3_9BURK</name>
<evidence type="ECO:0000256" key="4">
    <source>
        <dbReference type="HAMAP-Rule" id="MF_00296"/>
    </source>
</evidence>
<dbReference type="InterPro" id="IPR000073">
    <property type="entry name" value="AB_hydrolase_1"/>
</dbReference>
<evidence type="ECO:0000313" key="7">
    <source>
        <dbReference type="Proteomes" id="UP001501627"/>
    </source>
</evidence>
<keyword evidence="4" id="KW-0028">Amino-acid biosynthesis</keyword>
<dbReference type="HAMAP" id="MF_00296">
    <property type="entry name" value="MetX_acyltransf"/>
    <property type="match status" value="1"/>
</dbReference>
<feature type="domain" description="AB hydrolase-1" evidence="5">
    <location>
        <begin position="43"/>
        <end position="360"/>
    </location>
</feature>
<protein>
    <recommendedName>
        <fullName evidence="4">Homoserine O-succinyltransferase</fullName>
        <shortName evidence="4">HST</shortName>
        <ecNumber evidence="4">2.3.1.46</ecNumber>
    </recommendedName>
    <alternativeName>
        <fullName evidence="4">Homoserine transsuccinylase</fullName>
        <shortName evidence="4">HTS</shortName>
    </alternativeName>
</protein>
<feature type="active site" evidence="4">
    <location>
        <position position="322"/>
    </location>
</feature>
<comment type="similarity">
    <text evidence="4">Belongs to the AB hydrolase superfamily. MetX family.</text>
</comment>
<dbReference type="Proteomes" id="UP001501627">
    <property type="component" value="Unassembled WGS sequence"/>
</dbReference>
<feature type="site" description="Important for acyl-CoA specificity" evidence="4">
    <location>
        <position position="324"/>
    </location>
</feature>
<gene>
    <name evidence="4" type="primary">metXS</name>
    <name evidence="6" type="ORF">GCM10022279_04770</name>
</gene>
<comment type="catalytic activity">
    <reaction evidence="4">
        <text>L-homoserine + succinyl-CoA = O-succinyl-L-homoserine + CoA</text>
        <dbReference type="Rhea" id="RHEA:22008"/>
        <dbReference type="ChEBI" id="CHEBI:57287"/>
        <dbReference type="ChEBI" id="CHEBI:57292"/>
        <dbReference type="ChEBI" id="CHEBI:57476"/>
        <dbReference type="ChEBI" id="CHEBI:57661"/>
        <dbReference type="EC" id="2.3.1.46"/>
    </reaction>
</comment>
<evidence type="ECO:0000259" key="5">
    <source>
        <dbReference type="Pfam" id="PF00561"/>
    </source>
</evidence>
<dbReference type="NCBIfam" id="NF001209">
    <property type="entry name" value="PRK00175.1"/>
    <property type="match status" value="1"/>
</dbReference>